<protein>
    <submittedName>
        <fullName evidence="6">ATP-binding cassette domain-containing protein</fullName>
    </submittedName>
</protein>
<gene>
    <name evidence="6" type="ORF">K1W69_00345</name>
</gene>
<evidence type="ECO:0000256" key="3">
    <source>
        <dbReference type="ARBA" id="ARBA00022840"/>
    </source>
</evidence>
<accession>A0AAE3CZ66</accession>
<dbReference type="PANTHER" id="PTHR43790">
    <property type="entry name" value="CARBOHYDRATE TRANSPORT ATP-BINDING PROTEIN MG119-RELATED"/>
    <property type="match status" value="1"/>
</dbReference>
<dbReference type="PROSITE" id="PS50893">
    <property type="entry name" value="ABC_TRANSPORTER_2"/>
    <property type="match status" value="2"/>
</dbReference>
<dbReference type="Gene3D" id="3.40.50.300">
    <property type="entry name" value="P-loop containing nucleotide triphosphate hydrolases"/>
    <property type="match status" value="2"/>
</dbReference>
<dbReference type="RefSeq" id="WP_220226348.1">
    <property type="nucleotide sequence ID" value="NZ_JAICBX010000001.1"/>
</dbReference>
<evidence type="ECO:0000256" key="2">
    <source>
        <dbReference type="ARBA" id="ARBA00022741"/>
    </source>
</evidence>
<feature type="region of interest" description="Disordered" evidence="4">
    <location>
        <begin position="264"/>
        <end position="295"/>
    </location>
</feature>
<dbReference type="AlphaFoldDB" id="A0AAE3CZ66"/>
<comment type="caution">
    <text evidence="6">The sequence shown here is derived from an EMBL/GenBank/DDBJ whole genome shotgun (WGS) entry which is preliminary data.</text>
</comment>
<proteinExistence type="inferred from homology"/>
<dbReference type="InterPro" id="IPR027417">
    <property type="entry name" value="P-loop_NTPase"/>
</dbReference>
<feature type="domain" description="ABC transporter" evidence="5">
    <location>
        <begin position="9"/>
        <end position="242"/>
    </location>
</feature>
<dbReference type="Pfam" id="PF00005">
    <property type="entry name" value="ABC_tran"/>
    <property type="match status" value="2"/>
</dbReference>
<dbReference type="SMART" id="SM00382">
    <property type="entry name" value="AAA"/>
    <property type="match status" value="1"/>
</dbReference>
<evidence type="ECO:0000256" key="4">
    <source>
        <dbReference type="SAM" id="MobiDB-lite"/>
    </source>
</evidence>
<dbReference type="InterPro" id="IPR003593">
    <property type="entry name" value="AAA+_ATPase"/>
</dbReference>
<evidence type="ECO:0000313" key="6">
    <source>
        <dbReference type="EMBL" id="MBW8635618.1"/>
    </source>
</evidence>
<name>A0AAE3CZ66_9HYPH</name>
<organism evidence="6 7">
    <name type="scientific">Flavimaribacter sediminis</name>
    <dbReference type="NCBI Taxonomy" id="2865987"/>
    <lineage>
        <taxon>Bacteria</taxon>
        <taxon>Pseudomonadati</taxon>
        <taxon>Pseudomonadota</taxon>
        <taxon>Alphaproteobacteria</taxon>
        <taxon>Hyphomicrobiales</taxon>
        <taxon>Rhizobiaceae</taxon>
        <taxon>Flavimaribacter</taxon>
    </lineage>
</organism>
<dbReference type="PROSITE" id="PS00211">
    <property type="entry name" value="ABC_TRANSPORTER_1"/>
    <property type="match status" value="1"/>
</dbReference>
<dbReference type="CDD" id="cd03216">
    <property type="entry name" value="ABC_Carb_Monos_I"/>
    <property type="match status" value="1"/>
</dbReference>
<dbReference type="InterPro" id="IPR017871">
    <property type="entry name" value="ABC_transporter-like_CS"/>
</dbReference>
<dbReference type="GO" id="GO:0016887">
    <property type="term" value="F:ATP hydrolysis activity"/>
    <property type="evidence" value="ECO:0007669"/>
    <property type="project" value="InterPro"/>
</dbReference>
<dbReference type="PANTHER" id="PTHR43790:SF4">
    <property type="entry name" value="GUANOSINE IMPORT ATP-BINDING PROTEIN NUPO"/>
    <property type="match status" value="1"/>
</dbReference>
<feature type="domain" description="ABC transporter" evidence="5">
    <location>
        <begin position="279"/>
        <end position="521"/>
    </location>
</feature>
<evidence type="ECO:0000259" key="5">
    <source>
        <dbReference type="PROSITE" id="PS50893"/>
    </source>
</evidence>
<dbReference type="EMBL" id="JAICBX010000001">
    <property type="protein sequence ID" value="MBW8635618.1"/>
    <property type="molecule type" value="Genomic_DNA"/>
</dbReference>
<dbReference type="GO" id="GO:0005524">
    <property type="term" value="F:ATP binding"/>
    <property type="evidence" value="ECO:0007669"/>
    <property type="project" value="UniProtKB-KW"/>
</dbReference>
<sequence>MSETTAAVLDCHDVTVRFGDVVALSNVSVSFASGAIHAVVGQNGAGKTTFARVIAGLIDPDEGSVRISGRDMPKGSVNDARRAGVELVHQSFALPPSFTVAEAMQFGGSGGKLYTRSQLERRWQAHLDALNINVKAGQRIRDLPVESQQSVEIARALVTDAKLLILDEPTAVLSPEGAEKLFQRIRHLKSAGVTIILILHKIREVLAIADTVSVLRGGKLVEGPVACSGIDADKLSELIIGPSARPLDEDDRAALTGSASSLHTHVGVSGKDGAAPPILDMKSVSSAPDGDGPPLTDVSLAIRPGEIVGVAGVEGNGQRTLVRALSALADVESGTIALDGRQVTTLPLQGRRIAGLRVIPFERNVEGLSLTSSLWENWSARKLLQGSLLSWIRPSALRSECKSALDAWDVRYATVAQRAGSLSGGNAQKVILSREMDEDARLIIAAQPTRGLDIGATAFVWNALDQARRRNCGILLISSDLDEIMDICDRVVVMLSGRIAGTFEPPYDIARIGAAMTGVTHDR</sequence>
<dbReference type="Proteomes" id="UP001196509">
    <property type="component" value="Unassembled WGS sequence"/>
</dbReference>
<dbReference type="InterPro" id="IPR050107">
    <property type="entry name" value="ABC_carbohydrate_import_ATPase"/>
</dbReference>
<dbReference type="CDD" id="cd03215">
    <property type="entry name" value="ABC_Carb_Monos_II"/>
    <property type="match status" value="1"/>
</dbReference>
<keyword evidence="3 6" id="KW-0067">ATP-binding</keyword>
<evidence type="ECO:0000256" key="1">
    <source>
        <dbReference type="ARBA" id="ARBA00005417"/>
    </source>
</evidence>
<keyword evidence="2" id="KW-0547">Nucleotide-binding</keyword>
<keyword evidence="7" id="KW-1185">Reference proteome</keyword>
<dbReference type="SUPFAM" id="SSF52540">
    <property type="entry name" value="P-loop containing nucleoside triphosphate hydrolases"/>
    <property type="match status" value="2"/>
</dbReference>
<dbReference type="InterPro" id="IPR003439">
    <property type="entry name" value="ABC_transporter-like_ATP-bd"/>
</dbReference>
<evidence type="ECO:0000313" key="7">
    <source>
        <dbReference type="Proteomes" id="UP001196509"/>
    </source>
</evidence>
<comment type="similarity">
    <text evidence="1">Belongs to the ABC transporter superfamily.</text>
</comment>
<reference evidence="6" key="1">
    <citation type="submission" date="2021-08" db="EMBL/GenBank/DDBJ databases">
        <title>Hoeflea bacterium WL0058 sp. nov., isolated from the sediment.</title>
        <authorList>
            <person name="Wang L."/>
            <person name="Zhang D."/>
        </authorList>
    </citation>
    <scope>NUCLEOTIDE SEQUENCE</scope>
    <source>
        <strain evidence="6">WL0058</strain>
    </source>
</reference>